<evidence type="ECO:0000313" key="6">
    <source>
        <dbReference type="Proteomes" id="UP001526246"/>
    </source>
</evidence>
<feature type="transmembrane region" description="Helical" evidence="3">
    <location>
        <begin position="90"/>
        <end position="108"/>
    </location>
</feature>
<name>A0ABT3JBG4_9SPHN</name>
<organism evidence="5 6">
    <name type="scientific">Sphingomonas arvum</name>
    <dbReference type="NCBI Taxonomy" id="2992113"/>
    <lineage>
        <taxon>Bacteria</taxon>
        <taxon>Pseudomonadati</taxon>
        <taxon>Pseudomonadota</taxon>
        <taxon>Alphaproteobacteria</taxon>
        <taxon>Sphingomonadales</taxon>
        <taxon>Sphingomonadaceae</taxon>
        <taxon>Sphingomonas</taxon>
    </lineage>
</organism>
<evidence type="ECO:0000256" key="2">
    <source>
        <dbReference type="SAM" id="MobiDB-lite"/>
    </source>
</evidence>
<accession>A0ABT3JBG4</accession>
<dbReference type="SMART" id="SM00271">
    <property type="entry name" value="DnaJ"/>
    <property type="match status" value="1"/>
</dbReference>
<feature type="domain" description="J" evidence="4">
    <location>
        <begin position="3"/>
        <end position="67"/>
    </location>
</feature>
<dbReference type="PRINTS" id="PR00625">
    <property type="entry name" value="JDOMAIN"/>
</dbReference>
<keyword evidence="3" id="KW-0472">Membrane</keyword>
<evidence type="ECO:0000256" key="1">
    <source>
        <dbReference type="ARBA" id="ARBA00023186"/>
    </source>
</evidence>
<gene>
    <name evidence="5" type="ORF">OMW55_01075</name>
</gene>
<dbReference type="Proteomes" id="UP001526246">
    <property type="component" value="Unassembled WGS sequence"/>
</dbReference>
<dbReference type="PANTHER" id="PTHR44360">
    <property type="entry name" value="DNAJ HOMOLOG SUBFAMILY B MEMBER 9"/>
    <property type="match status" value="1"/>
</dbReference>
<keyword evidence="1" id="KW-0143">Chaperone</keyword>
<dbReference type="EMBL" id="JAPDOB010000001">
    <property type="protein sequence ID" value="MCW3796403.1"/>
    <property type="molecule type" value="Genomic_DNA"/>
</dbReference>
<evidence type="ECO:0000256" key="3">
    <source>
        <dbReference type="SAM" id="Phobius"/>
    </source>
</evidence>
<keyword evidence="6" id="KW-1185">Reference proteome</keyword>
<dbReference type="Pfam" id="PF00226">
    <property type="entry name" value="DnaJ"/>
    <property type="match status" value="1"/>
</dbReference>
<evidence type="ECO:0000313" key="5">
    <source>
        <dbReference type="EMBL" id="MCW3796403.1"/>
    </source>
</evidence>
<dbReference type="InterPro" id="IPR001623">
    <property type="entry name" value="DnaJ_domain"/>
</dbReference>
<dbReference type="RefSeq" id="WP_264880160.1">
    <property type="nucleotide sequence ID" value="NZ_JAPDOB010000001.1"/>
</dbReference>
<keyword evidence="3" id="KW-1133">Transmembrane helix</keyword>
<comment type="caution">
    <text evidence="5">The sequence shown here is derived from an EMBL/GenBank/DDBJ whole genome shotgun (WGS) entry which is preliminary data.</text>
</comment>
<dbReference type="SUPFAM" id="SSF46565">
    <property type="entry name" value="Chaperone J-domain"/>
    <property type="match status" value="1"/>
</dbReference>
<reference evidence="5 6" key="1">
    <citation type="submission" date="2022-10" db="EMBL/GenBank/DDBJ databases">
        <title>Sphingomonas sp.</title>
        <authorList>
            <person name="Jin C."/>
        </authorList>
    </citation>
    <scope>NUCLEOTIDE SEQUENCE [LARGE SCALE GENOMIC DNA]</scope>
    <source>
        <strain evidence="5 6">BN140010</strain>
    </source>
</reference>
<sequence>MPDPYRVLGVPPSADGVAIRDAYRALMKRYHPDQNRSAEAQCRARDLATAYAVLSDPDRRAEFDRQRLHVAPRSSPALPPRRRPRARGRAGGMLLVLLSAGLVAFAVMKPPAASLRRPQPPATSAEPTTPPPALLASIEHQVEPTPAPPEPVEPPTTPAPQVVALPLPRALPPVSKVAVIPAPRTQPLPVPQPTNPSIDPCEVDASCPAIDLAALERHLALLTGQSLQNADPETRTLLVRTQATFQVRMTHCSSASCKRDAFLARNREIADIMRG</sequence>
<dbReference type="CDD" id="cd06257">
    <property type="entry name" value="DnaJ"/>
    <property type="match status" value="1"/>
</dbReference>
<dbReference type="PANTHER" id="PTHR44360:SF1">
    <property type="entry name" value="DNAJ HOMOLOG SUBFAMILY B MEMBER 9"/>
    <property type="match status" value="1"/>
</dbReference>
<feature type="region of interest" description="Disordered" evidence="2">
    <location>
        <begin position="65"/>
        <end position="86"/>
    </location>
</feature>
<dbReference type="InterPro" id="IPR036869">
    <property type="entry name" value="J_dom_sf"/>
</dbReference>
<keyword evidence="3" id="KW-0812">Transmembrane</keyword>
<dbReference type="PROSITE" id="PS50076">
    <property type="entry name" value="DNAJ_2"/>
    <property type="match status" value="1"/>
</dbReference>
<dbReference type="Gene3D" id="1.10.287.110">
    <property type="entry name" value="DnaJ domain"/>
    <property type="match status" value="1"/>
</dbReference>
<dbReference type="InterPro" id="IPR051948">
    <property type="entry name" value="Hsp70_co-chaperone_J-domain"/>
</dbReference>
<protein>
    <submittedName>
        <fullName evidence="5">J domain-containing protein</fullName>
    </submittedName>
</protein>
<proteinExistence type="predicted"/>
<feature type="region of interest" description="Disordered" evidence="2">
    <location>
        <begin position="113"/>
        <end position="132"/>
    </location>
</feature>
<evidence type="ECO:0000259" key="4">
    <source>
        <dbReference type="PROSITE" id="PS50076"/>
    </source>
</evidence>